<dbReference type="RefSeq" id="XP_033592941.1">
    <property type="nucleotide sequence ID" value="XM_033730734.1"/>
</dbReference>
<dbReference type="AlphaFoldDB" id="A0A6A6Q291"/>
<evidence type="ECO:0000256" key="1">
    <source>
        <dbReference type="SAM" id="MobiDB-lite"/>
    </source>
</evidence>
<protein>
    <submittedName>
        <fullName evidence="2">Uncharacterized protein</fullName>
    </submittedName>
</protein>
<dbReference type="Proteomes" id="UP000799767">
    <property type="component" value="Unassembled WGS sequence"/>
</dbReference>
<organism evidence="2 3">
    <name type="scientific">Neohortaea acidophila</name>
    <dbReference type="NCBI Taxonomy" id="245834"/>
    <lineage>
        <taxon>Eukaryota</taxon>
        <taxon>Fungi</taxon>
        <taxon>Dikarya</taxon>
        <taxon>Ascomycota</taxon>
        <taxon>Pezizomycotina</taxon>
        <taxon>Dothideomycetes</taxon>
        <taxon>Dothideomycetidae</taxon>
        <taxon>Mycosphaerellales</taxon>
        <taxon>Teratosphaeriaceae</taxon>
        <taxon>Neohortaea</taxon>
    </lineage>
</organism>
<dbReference type="EMBL" id="MU001632">
    <property type="protein sequence ID" value="KAF2486372.1"/>
    <property type="molecule type" value="Genomic_DNA"/>
</dbReference>
<reference evidence="2" key="1">
    <citation type="journal article" date="2020" name="Stud. Mycol.">
        <title>101 Dothideomycetes genomes: a test case for predicting lifestyles and emergence of pathogens.</title>
        <authorList>
            <person name="Haridas S."/>
            <person name="Albert R."/>
            <person name="Binder M."/>
            <person name="Bloem J."/>
            <person name="Labutti K."/>
            <person name="Salamov A."/>
            <person name="Andreopoulos B."/>
            <person name="Baker S."/>
            <person name="Barry K."/>
            <person name="Bills G."/>
            <person name="Bluhm B."/>
            <person name="Cannon C."/>
            <person name="Castanera R."/>
            <person name="Culley D."/>
            <person name="Daum C."/>
            <person name="Ezra D."/>
            <person name="Gonzalez J."/>
            <person name="Henrissat B."/>
            <person name="Kuo A."/>
            <person name="Liang C."/>
            <person name="Lipzen A."/>
            <person name="Lutzoni F."/>
            <person name="Magnuson J."/>
            <person name="Mondo S."/>
            <person name="Nolan M."/>
            <person name="Ohm R."/>
            <person name="Pangilinan J."/>
            <person name="Park H.-J."/>
            <person name="Ramirez L."/>
            <person name="Alfaro M."/>
            <person name="Sun H."/>
            <person name="Tritt A."/>
            <person name="Yoshinaga Y."/>
            <person name="Zwiers L.-H."/>
            <person name="Turgeon B."/>
            <person name="Goodwin S."/>
            <person name="Spatafora J."/>
            <person name="Crous P."/>
            <person name="Grigoriev I."/>
        </authorList>
    </citation>
    <scope>NUCLEOTIDE SEQUENCE</scope>
    <source>
        <strain evidence="2">CBS 113389</strain>
    </source>
</reference>
<gene>
    <name evidence="2" type="ORF">BDY17DRAFT_246599</name>
</gene>
<sequence length="499" mass="56093">MLKQRLRQPLPLLCALFLTALLVVSLYTVHGGTDVRDLGFYKFGGDSTSAEADSTIDPSAAESGAPSSDDRTFASLESVFQDAKASDAQSQPGEAGYGGAVYDTTYDLGLGFDSEDTPEYREIFSYSTRDRRFIPLFAEGVGLLNPNLIPHPTKSDMWILIARREMSHRLHDTEEEVVCAAGFFEDVLVCEGKPQAMAINTTVLGQCDGQMARVNEHFGPRDMRVFHGPNAPYVVYGSQSQFTCFGVWLQDARMLLDAFHMDSALSKLFVQPTELRRPGRWKAIEKNFFIFWDKDDKMYVHNDLWPQRSFAKLEMDGSVGEDLAPAVAYEDQVCYAKYMPHVAAQQEWLQQATNALAITLCKREDPGCVPSDSNTFNMHIFHVKSNYAEHRIYEPYVMLFQRTAPFAIHAISQQPLWVSGREMLTVESGSVQYEGKTESDIPEGHTERFYMTSVSWRTHGQRYHGYIDDVLFLGFGIEDSRAGAIDVLAGDILQDLAYC</sequence>
<name>A0A6A6Q291_9PEZI</name>
<evidence type="ECO:0000313" key="2">
    <source>
        <dbReference type="EMBL" id="KAF2486372.1"/>
    </source>
</evidence>
<proteinExistence type="predicted"/>
<feature type="region of interest" description="Disordered" evidence="1">
    <location>
        <begin position="49"/>
        <end position="70"/>
    </location>
</feature>
<dbReference type="OrthoDB" id="2522565at2759"/>
<keyword evidence="3" id="KW-1185">Reference proteome</keyword>
<evidence type="ECO:0000313" key="3">
    <source>
        <dbReference type="Proteomes" id="UP000799767"/>
    </source>
</evidence>
<accession>A0A6A6Q291</accession>
<dbReference type="GeneID" id="54471736"/>